<dbReference type="AlphaFoldDB" id="A0A2G2Y433"/>
<dbReference type="Gramene" id="PHT64331">
    <property type="protein sequence ID" value="PHT64331"/>
    <property type="gene ID" value="T459_31858"/>
</dbReference>
<organism evidence="6 7">
    <name type="scientific">Capsicum annuum</name>
    <name type="common">Capsicum pepper</name>
    <dbReference type="NCBI Taxonomy" id="4072"/>
    <lineage>
        <taxon>Eukaryota</taxon>
        <taxon>Viridiplantae</taxon>
        <taxon>Streptophyta</taxon>
        <taxon>Embryophyta</taxon>
        <taxon>Tracheophyta</taxon>
        <taxon>Spermatophyta</taxon>
        <taxon>Magnoliopsida</taxon>
        <taxon>eudicotyledons</taxon>
        <taxon>Gunneridae</taxon>
        <taxon>Pentapetalae</taxon>
        <taxon>asterids</taxon>
        <taxon>lamiids</taxon>
        <taxon>Solanales</taxon>
        <taxon>Solanaceae</taxon>
        <taxon>Solanoideae</taxon>
        <taxon>Capsiceae</taxon>
        <taxon>Capsicum</taxon>
    </lineage>
</organism>
<sequence length="711" mass="80976">MKGAKIVNQQSVFQPESPQIFKGPSNLPHSVLSNDMIKAIPPTERTSKLRTNSGIRNINLVSDYGPSFSLGLTQKDVVKIISNPLQSKKSERSKEIRSKFRNDPKRKAKEIEELSKEDDNVQNYFAGDSEKDSEEEVMRNEIFIVRKLPRFALHMCSYSDNDIDGSKDVIKDEHSVDSDDEFRDPPPKHINERSKKKQKVDSSTPDVKKPSRKKPVNIVDDHNQKRTSAPRAAKATVQSKSESPVDVEIVSKLDSPVEKEAFISKNIFDAFRDEQQYEDIDSELQHMNYAGAETSPQRFNPNVDQNLDKNEDGTKFIISDELLPSLNAYRRDSITTPLLATREEPTDEYLNDKKLHSVVEDYYQTNKDNVGLSSKSELHVEVDLVMEEKITTPLKIQDLTTDEQRDESVWPNSQNAIPDELVPNLNIDSSISIIVHSSANLELQTPVQNLRIRRSSKFKESPYMIKFGSATVCSFIGSSARHIHIFPQKHPFVYHPIDGIVDTKIVKKFMDWISVNLLKVHAKRSYKFSTVDCNFMNIIRSVHDVSSVGHQNLNAGGREAHLNEYINGFCMHAAMPWHIVEDIYIPVNINEKHHWVLAVLSFSERCIFLYDSYESSGHYPTVFTEIEKLVEIIPLCLQACDFYDKKGIDLQNHPRYKDKDSSDMFDVLFEEKLPQQPSASLFRCSVPGSTVILRAHCSTSSVVVSPHVPRT</sequence>
<feature type="region of interest" description="Disordered" evidence="4">
    <location>
        <begin position="173"/>
        <end position="241"/>
    </location>
</feature>
<dbReference type="Proteomes" id="UP000222542">
    <property type="component" value="Unassembled WGS sequence"/>
</dbReference>
<accession>A0A2G2Y433</accession>
<comment type="caution">
    <text evidence="6">The sequence shown here is derived from an EMBL/GenBank/DDBJ whole genome shotgun (WGS) entry which is preliminary data.</text>
</comment>
<dbReference type="InterPro" id="IPR003653">
    <property type="entry name" value="Peptidase_C48_C"/>
</dbReference>
<comment type="similarity">
    <text evidence="1">Belongs to the peptidase C48 family.</text>
</comment>
<evidence type="ECO:0000313" key="7">
    <source>
        <dbReference type="Proteomes" id="UP000222542"/>
    </source>
</evidence>
<keyword evidence="7" id="KW-1185">Reference proteome</keyword>
<protein>
    <recommendedName>
        <fullName evidence="5">Ubiquitin-like protease family profile domain-containing protein</fullName>
    </recommendedName>
</protein>
<evidence type="ECO:0000256" key="1">
    <source>
        <dbReference type="ARBA" id="ARBA00005234"/>
    </source>
</evidence>
<keyword evidence="3" id="KW-0378">Hydrolase</keyword>
<evidence type="ECO:0000256" key="3">
    <source>
        <dbReference type="ARBA" id="ARBA00022801"/>
    </source>
</evidence>
<dbReference type="GO" id="GO:0006508">
    <property type="term" value="P:proteolysis"/>
    <property type="evidence" value="ECO:0007669"/>
    <property type="project" value="UniProtKB-KW"/>
</dbReference>
<reference evidence="6 7" key="1">
    <citation type="journal article" date="2014" name="Nat. Genet.">
        <title>Genome sequence of the hot pepper provides insights into the evolution of pungency in Capsicum species.</title>
        <authorList>
            <person name="Kim S."/>
            <person name="Park M."/>
            <person name="Yeom S.I."/>
            <person name="Kim Y.M."/>
            <person name="Lee J.M."/>
            <person name="Lee H.A."/>
            <person name="Seo E."/>
            <person name="Choi J."/>
            <person name="Cheong K."/>
            <person name="Kim K.T."/>
            <person name="Jung K."/>
            <person name="Lee G.W."/>
            <person name="Oh S.K."/>
            <person name="Bae C."/>
            <person name="Kim S.B."/>
            <person name="Lee H.Y."/>
            <person name="Kim S.Y."/>
            <person name="Kim M.S."/>
            <person name="Kang B.C."/>
            <person name="Jo Y.D."/>
            <person name="Yang H.B."/>
            <person name="Jeong H.J."/>
            <person name="Kang W.H."/>
            <person name="Kwon J.K."/>
            <person name="Shin C."/>
            <person name="Lim J.Y."/>
            <person name="Park J.H."/>
            <person name="Huh J.H."/>
            <person name="Kim J.S."/>
            <person name="Kim B.D."/>
            <person name="Cohen O."/>
            <person name="Paran I."/>
            <person name="Suh M.C."/>
            <person name="Lee S.B."/>
            <person name="Kim Y.K."/>
            <person name="Shin Y."/>
            <person name="Noh S.J."/>
            <person name="Park J."/>
            <person name="Seo Y.S."/>
            <person name="Kwon S.Y."/>
            <person name="Kim H.A."/>
            <person name="Park J.M."/>
            <person name="Kim H.J."/>
            <person name="Choi S.B."/>
            <person name="Bosland P.W."/>
            <person name="Reeves G."/>
            <person name="Jo S.H."/>
            <person name="Lee B.W."/>
            <person name="Cho H.T."/>
            <person name="Choi H.S."/>
            <person name="Lee M.S."/>
            <person name="Yu Y."/>
            <person name="Do Choi Y."/>
            <person name="Park B.S."/>
            <person name="van Deynze A."/>
            <person name="Ashrafi H."/>
            <person name="Hill T."/>
            <person name="Kim W.T."/>
            <person name="Pai H.S."/>
            <person name="Ahn H.K."/>
            <person name="Yeam I."/>
            <person name="Giovannoni J.J."/>
            <person name="Rose J.K."/>
            <person name="Sorensen I."/>
            <person name="Lee S.J."/>
            <person name="Kim R.W."/>
            <person name="Choi I.Y."/>
            <person name="Choi B.S."/>
            <person name="Lim J.S."/>
            <person name="Lee Y.H."/>
            <person name="Choi D."/>
        </authorList>
    </citation>
    <scope>NUCLEOTIDE SEQUENCE [LARGE SCALE GENOMIC DNA]</scope>
    <source>
        <strain evidence="7">cv. CM334</strain>
    </source>
</reference>
<dbReference type="PANTHER" id="PTHR31470">
    <property type="entry name" value="CYSTEINE PROTEINASES SUPERFAMILY PROTEIN-RELATED-RELATED"/>
    <property type="match status" value="1"/>
</dbReference>
<dbReference type="PROSITE" id="PS50600">
    <property type="entry name" value="ULP_PROTEASE"/>
    <property type="match status" value="1"/>
</dbReference>
<dbReference type="PANTHER" id="PTHR31470:SF40">
    <property type="entry name" value="UBIQUITIN-LIKE PROTEASE FAMILY PROFILE DOMAIN-CONTAINING PROTEIN"/>
    <property type="match status" value="1"/>
</dbReference>
<evidence type="ECO:0000256" key="2">
    <source>
        <dbReference type="ARBA" id="ARBA00022670"/>
    </source>
</evidence>
<dbReference type="GO" id="GO:0008234">
    <property type="term" value="F:cysteine-type peptidase activity"/>
    <property type="evidence" value="ECO:0007669"/>
    <property type="project" value="InterPro"/>
</dbReference>
<dbReference type="InterPro" id="IPR038765">
    <property type="entry name" value="Papain-like_cys_pep_sf"/>
</dbReference>
<keyword evidence="2" id="KW-0645">Protease</keyword>
<dbReference type="SUPFAM" id="SSF54001">
    <property type="entry name" value="Cysteine proteinases"/>
    <property type="match status" value="1"/>
</dbReference>
<gene>
    <name evidence="6" type="ORF">T459_31858</name>
</gene>
<feature type="domain" description="Ubiquitin-like protease family profile" evidence="5">
    <location>
        <begin position="476"/>
        <end position="673"/>
    </location>
</feature>
<reference evidence="6 7" key="2">
    <citation type="journal article" date="2017" name="Genome Biol.">
        <title>New reference genome sequences of hot pepper reveal the massive evolution of plant disease-resistance genes by retroduplication.</title>
        <authorList>
            <person name="Kim S."/>
            <person name="Park J."/>
            <person name="Yeom S.I."/>
            <person name="Kim Y.M."/>
            <person name="Seo E."/>
            <person name="Kim K.T."/>
            <person name="Kim M.S."/>
            <person name="Lee J.M."/>
            <person name="Cheong K."/>
            <person name="Shin H.S."/>
            <person name="Kim S.B."/>
            <person name="Han K."/>
            <person name="Lee J."/>
            <person name="Park M."/>
            <person name="Lee H.A."/>
            <person name="Lee H.Y."/>
            <person name="Lee Y."/>
            <person name="Oh S."/>
            <person name="Lee J.H."/>
            <person name="Choi E."/>
            <person name="Choi E."/>
            <person name="Lee S.E."/>
            <person name="Jeon J."/>
            <person name="Kim H."/>
            <person name="Choi G."/>
            <person name="Song H."/>
            <person name="Lee J."/>
            <person name="Lee S.C."/>
            <person name="Kwon J.K."/>
            <person name="Lee H.Y."/>
            <person name="Koo N."/>
            <person name="Hong Y."/>
            <person name="Kim R.W."/>
            <person name="Kang W.H."/>
            <person name="Huh J.H."/>
            <person name="Kang B.C."/>
            <person name="Yang T.J."/>
            <person name="Lee Y.H."/>
            <person name="Bennetzen J.L."/>
            <person name="Choi D."/>
        </authorList>
    </citation>
    <scope>NUCLEOTIDE SEQUENCE [LARGE SCALE GENOMIC DNA]</scope>
    <source>
        <strain evidence="7">cv. CM334</strain>
    </source>
</reference>
<dbReference type="Gene3D" id="3.40.395.10">
    <property type="entry name" value="Adenoviral Proteinase, Chain A"/>
    <property type="match status" value="1"/>
</dbReference>
<evidence type="ECO:0000259" key="5">
    <source>
        <dbReference type="PROSITE" id="PS50600"/>
    </source>
</evidence>
<dbReference type="Pfam" id="PF02902">
    <property type="entry name" value="Peptidase_C48"/>
    <property type="match status" value="1"/>
</dbReference>
<feature type="compositionally biased region" description="Basic and acidic residues" evidence="4">
    <location>
        <begin position="88"/>
        <end position="119"/>
    </location>
</feature>
<dbReference type="EMBL" id="AYRZ02000016">
    <property type="protein sequence ID" value="PHT64331.1"/>
    <property type="molecule type" value="Genomic_DNA"/>
</dbReference>
<evidence type="ECO:0000256" key="4">
    <source>
        <dbReference type="SAM" id="MobiDB-lite"/>
    </source>
</evidence>
<feature type="compositionally biased region" description="Basic and acidic residues" evidence="4">
    <location>
        <begin position="173"/>
        <end position="193"/>
    </location>
</feature>
<proteinExistence type="inferred from homology"/>
<name>A0A2G2Y433_CAPAN</name>
<feature type="region of interest" description="Disordered" evidence="4">
    <location>
        <begin position="86"/>
        <end position="133"/>
    </location>
</feature>
<evidence type="ECO:0000313" key="6">
    <source>
        <dbReference type="EMBL" id="PHT64331.1"/>
    </source>
</evidence>